<evidence type="ECO:0000313" key="1">
    <source>
        <dbReference type="EMBL" id="QHT84451.1"/>
    </source>
</evidence>
<sequence>MSLINKMIINKMIDNIKNNKNVNIGISAIIMHGTTPIGNICSNIDRNYCRGMVCPSMHAEVNAVVSHYGKSIYYSPTHGWKMWCLKETKEIKYPGG</sequence>
<name>A0A6C0HUR6_9ZZZZ</name>
<dbReference type="EMBL" id="MN740018">
    <property type="protein sequence ID" value="QHT84451.1"/>
    <property type="molecule type" value="Genomic_DNA"/>
</dbReference>
<proteinExistence type="predicted"/>
<dbReference type="AlphaFoldDB" id="A0A6C0HUR6"/>
<organism evidence="1">
    <name type="scientific">viral metagenome</name>
    <dbReference type="NCBI Taxonomy" id="1070528"/>
    <lineage>
        <taxon>unclassified sequences</taxon>
        <taxon>metagenomes</taxon>
        <taxon>organismal metagenomes</taxon>
    </lineage>
</organism>
<protein>
    <submittedName>
        <fullName evidence="1">Uncharacterized protein</fullName>
    </submittedName>
</protein>
<reference evidence="1" key="1">
    <citation type="journal article" date="2020" name="Nature">
        <title>Giant virus diversity and host interactions through global metagenomics.</title>
        <authorList>
            <person name="Schulz F."/>
            <person name="Roux S."/>
            <person name="Paez-Espino D."/>
            <person name="Jungbluth S."/>
            <person name="Walsh D.A."/>
            <person name="Denef V.J."/>
            <person name="McMahon K.D."/>
            <person name="Konstantinidis K.T."/>
            <person name="Eloe-Fadrosh E.A."/>
            <person name="Kyrpides N.C."/>
            <person name="Woyke T."/>
        </authorList>
    </citation>
    <scope>NUCLEOTIDE SEQUENCE</scope>
    <source>
        <strain evidence="1">GVMAG-M-3300023184-177</strain>
    </source>
</reference>
<accession>A0A6C0HUR6</accession>